<evidence type="ECO:0000256" key="6">
    <source>
        <dbReference type="ARBA" id="ARBA00023242"/>
    </source>
</evidence>
<dbReference type="GO" id="GO:0003723">
    <property type="term" value="F:RNA binding"/>
    <property type="evidence" value="ECO:0007669"/>
    <property type="project" value="TreeGrafter"/>
</dbReference>
<feature type="compositionally biased region" description="Low complexity" evidence="8">
    <location>
        <begin position="54"/>
        <end position="77"/>
    </location>
</feature>
<evidence type="ECO:0000313" key="11">
    <source>
        <dbReference type="Proteomes" id="UP001150569"/>
    </source>
</evidence>
<reference evidence="10" key="1">
    <citation type="submission" date="2022-07" db="EMBL/GenBank/DDBJ databases">
        <title>Phylogenomic reconstructions and comparative analyses of Kickxellomycotina fungi.</title>
        <authorList>
            <person name="Reynolds N.K."/>
            <person name="Stajich J.E."/>
            <person name="Barry K."/>
            <person name="Grigoriev I.V."/>
            <person name="Crous P."/>
            <person name="Smith M.E."/>
        </authorList>
    </citation>
    <scope>NUCLEOTIDE SEQUENCE</scope>
    <source>
        <strain evidence="10">RSA 861</strain>
    </source>
</reference>
<dbReference type="AlphaFoldDB" id="A0A9W8AKC4"/>
<dbReference type="PROSITE" id="PS50158">
    <property type="entry name" value="ZF_CCHC"/>
    <property type="match status" value="1"/>
</dbReference>
<dbReference type="PANTHER" id="PTHR46543">
    <property type="entry name" value="ZINC FINGER CCHC DOMAIN-CONTAINING PROTEIN 7"/>
    <property type="match status" value="1"/>
</dbReference>
<dbReference type="GO" id="GO:0071038">
    <property type="term" value="P:TRAMP-dependent tRNA surveillance pathway"/>
    <property type="evidence" value="ECO:0007669"/>
    <property type="project" value="TreeGrafter"/>
</dbReference>
<dbReference type="InterPro" id="IPR051644">
    <property type="entry name" value="TRAMP_AT-DNA-binding"/>
</dbReference>
<dbReference type="GO" id="GO:0071037">
    <property type="term" value="P:nuclear polyadenylation-dependent snRNA catabolic process"/>
    <property type="evidence" value="ECO:0007669"/>
    <property type="project" value="TreeGrafter"/>
</dbReference>
<dbReference type="OrthoDB" id="7608935at2759"/>
<proteinExistence type="predicted"/>
<gene>
    <name evidence="10" type="ORF">IWQ60_000871</name>
</gene>
<evidence type="ECO:0000259" key="9">
    <source>
        <dbReference type="PROSITE" id="PS50158"/>
    </source>
</evidence>
<comment type="subcellular location">
    <subcellularLocation>
        <location evidence="1">Nucleus</location>
    </subcellularLocation>
</comment>
<evidence type="ECO:0000256" key="8">
    <source>
        <dbReference type="SAM" id="MobiDB-lite"/>
    </source>
</evidence>
<dbReference type="GO" id="GO:0071039">
    <property type="term" value="P:nuclear polyadenylation-dependent CUT catabolic process"/>
    <property type="evidence" value="ECO:0007669"/>
    <property type="project" value="TreeGrafter"/>
</dbReference>
<dbReference type="GO" id="GO:0031499">
    <property type="term" value="C:TRAMP complex"/>
    <property type="evidence" value="ECO:0007669"/>
    <property type="project" value="TreeGrafter"/>
</dbReference>
<dbReference type="PANTHER" id="PTHR46543:SF1">
    <property type="entry name" value="ZINC FINGER CCHC DOMAIN-CONTAINING PROTEIN 7"/>
    <property type="match status" value="1"/>
</dbReference>
<evidence type="ECO:0000256" key="2">
    <source>
        <dbReference type="ARBA" id="ARBA00022723"/>
    </source>
</evidence>
<keyword evidence="2" id="KW-0479">Metal-binding</keyword>
<dbReference type="SUPFAM" id="SSF57756">
    <property type="entry name" value="Retrovirus zinc finger-like domains"/>
    <property type="match status" value="2"/>
</dbReference>
<sequence>MDSEAEYDNQGMYERCGDYGDSRLYPNRQYMSDELDSEEEDALVGQLYHRHIAPPETSSPCRSPSPSRPGSSPAATSDDQHPQTTRPDSVTDNVEPTAMPTSFELIADEQATAGDRSSATHLSMTVADAEDHFIQRSFSLAQTTMVDDLPAKRPRLEQFDQDLLGADEQRPDSRYFIDESENQCLFCKKFGHFVHDCPHQEDFYYDRRGIKRFDTSVLRKCRRCHQTGHTARHCDGSDDRFTTDATEHCATCQATAHETESCPEVWRQFIYVSSDTRNDDESTPSDVAADELPDPLRPYCCVCGHEGHFGDDCSMRHMSGPYEPPAYLEPTSFSKFAATHRRPVRAPDLESFRNAARQTKRGQRQRLQKRQEYRTRQPPAPRGRLGRGGGKEGDGGNDLGGGNGTHLHFVDAAQSDHDGTNTSDNFNSDYEAEAARGSSRHGNAGRGRNRGRLARNDHSAAGDGADHNGGGGGGRRNRQSRNYQDRDQPSTPFEFNFTRAADDFHRHRRNDHGGGGGGHKRFNDDGTTITDPTSASPSSRRVPPAYQFKGRAAQQNFNSQLRANHPPQDFDRSSAAEGSTSIRGSSHRGRKGGRHRS</sequence>
<keyword evidence="4 7" id="KW-0863">Zinc-finger</keyword>
<feature type="compositionally biased region" description="Polar residues" evidence="8">
    <location>
        <begin position="82"/>
        <end position="94"/>
    </location>
</feature>
<organism evidence="10 11">
    <name type="scientific">Tieghemiomyces parasiticus</name>
    <dbReference type="NCBI Taxonomy" id="78921"/>
    <lineage>
        <taxon>Eukaryota</taxon>
        <taxon>Fungi</taxon>
        <taxon>Fungi incertae sedis</taxon>
        <taxon>Zoopagomycota</taxon>
        <taxon>Kickxellomycotina</taxon>
        <taxon>Dimargaritomycetes</taxon>
        <taxon>Dimargaritales</taxon>
        <taxon>Dimargaritaceae</taxon>
        <taxon>Tieghemiomyces</taxon>
    </lineage>
</organism>
<evidence type="ECO:0000313" key="10">
    <source>
        <dbReference type="EMBL" id="KAJ1929784.1"/>
    </source>
</evidence>
<protein>
    <recommendedName>
        <fullName evidence="9">CCHC-type domain-containing protein</fullName>
    </recommendedName>
</protein>
<dbReference type="InterPro" id="IPR036875">
    <property type="entry name" value="Znf_CCHC_sf"/>
</dbReference>
<evidence type="ECO:0000256" key="1">
    <source>
        <dbReference type="ARBA" id="ARBA00004123"/>
    </source>
</evidence>
<keyword evidence="5" id="KW-0862">Zinc</keyword>
<dbReference type="Proteomes" id="UP001150569">
    <property type="component" value="Unassembled WGS sequence"/>
</dbReference>
<evidence type="ECO:0000256" key="4">
    <source>
        <dbReference type="ARBA" id="ARBA00022771"/>
    </source>
</evidence>
<feature type="region of interest" description="Disordered" evidence="8">
    <location>
        <begin position="506"/>
        <end position="597"/>
    </location>
</feature>
<evidence type="ECO:0000256" key="5">
    <source>
        <dbReference type="ARBA" id="ARBA00022833"/>
    </source>
</evidence>
<feature type="compositionally biased region" description="Basic residues" evidence="8">
    <location>
        <begin position="585"/>
        <end position="597"/>
    </location>
</feature>
<keyword evidence="3" id="KW-0677">Repeat</keyword>
<feature type="compositionally biased region" description="Low complexity" evidence="8">
    <location>
        <begin position="532"/>
        <end position="545"/>
    </location>
</feature>
<dbReference type="SMART" id="SM00343">
    <property type="entry name" value="ZnF_C2HC"/>
    <property type="match status" value="4"/>
</dbReference>
<keyword evidence="6" id="KW-0539">Nucleus</keyword>
<feature type="region of interest" description="Disordered" evidence="8">
    <location>
        <begin position="1"/>
        <end position="96"/>
    </location>
</feature>
<comment type="caution">
    <text evidence="10">The sequence shown here is derived from an EMBL/GenBank/DDBJ whole genome shotgun (WGS) entry which is preliminary data.</text>
</comment>
<dbReference type="Gene3D" id="4.10.60.10">
    <property type="entry name" value="Zinc finger, CCHC-type"/>
    <property type="match status" value="2"/>
</dbReference>
<feature type="compositionally biased region" description="Basic and acidic residues" evidence="8">
    <location>
        <begin position="454"/>
        <end position="466"/>
    </location>
</feature>
<accession>A0A9W8AKC4</accession>
<dbReference type="EMBL" id="JANBPT010000024">
    <property type="protein sequence ID" value="KAJ1929784.1"/>
    <property type="molecule type" value="Genomic_DNA"/>
</dbReference>
<feature type="compositionally biased region" description="Polar residues" evidence="8">
    <location>
        <begin position="553"/>
        <end position="562"/>
    </location>
</feature>
<feature type="region of interest" description="Disordered" evidence="8">
    <location>
        <begin position="342"/>
        <end position="494"/>
    </location>
</feature>
<evidence type="ECO:0000256" key="7">
    <source>
        <dbReference type="PROSITE-ProRule" id="PRU00047"/>
    </source>
</evidence>
<feature type="compositionally biased region" description="Acidic residues" evidence="8">
    <location>
        <begin position="33"/>
        <end position="42"/>
    </location>
</feature>
<name>A0A9W8AKC4_9FUNG</name>
<feature type="compositionally biased region" description="Basic residues" evidence="8">
    <location>
        <begin position="358"/>
        <end position="368"/>
    </location>
</feature>
<evidence type="ECO:0000256" key="3">
    <source>
        <dbReference type="ARBA" id="ARBA00022737"/>
    </source>
</evidence>
<feature type="domain" description="CCHC-type" evidence="9">
    <location>
        <begin position="219"/>
        <end position="234"/>
    </location>
</feature>
<dbReference type="InterPro" id="IPR001878">
    <property type="entry name" value="Znf_CCHC"/>
</dbReference>
<dbReference type="GO" id="GO:0071035">
    <property type="term" value="P:nuclear polyadenylation-dependent rRNA catabolic process"/>
    <property type="evidence" value="ECO:0007669"/>
    <property type="project" value="TreeGrafter"/>
</dbReference>
<dbReference type="GO" id="GO:0071036">
    <property type="term" value="P:nuclear polyadenylation-dependent snoRNA catabolic process"/>
    <property type="evidence" value="ECO:0007669"/>
    <property type="project" value="TreeGrafter"/>
</dbReference>
<dbReference type="GO" id="GO:0071031">
    <property type="term" value="P:nuclear mRNA surveillance of mRNA 3'-end processing"/>
    <property type="evidence" value="ECO:0007669"/>
    <property type="project" value="TreeGrafter"/>
</dbReference>
<keyword evidence="11" id="KW-1185">Reference proteome</keyword>
<dbReference type="GO" id="GO:0008270">
    <property type="term" value="F:zinc ion binding"/>
    <property type="evidence" value="ECO:0007669"/>
    <property type="project" value="UniProtKB-KW"/>
</dbReference>